<accession>A0ABT5FGJ1</accession>
<proteinExistence type="predicted"/>
<dbReference type="EMBL" id="JAQOMS010000002">
    <property type="protein sequence ID" value="MDC2890334.1"/>
    <property type="molecule type" value="Genomic_DNA"/>
</dbReference>
<evidence type="ECO:0000256" key="1">
    <source>
        <dbReference type="SAM" id="Phobius"/>
    </source>
</evidence>
<protein>
    <submittedName>
        <fullName evidence="2">Uncharacterized protein</fullName>
    </submittedName>
</protein>
<sequence length="175" mass="19914">MKVNNPLLRFYFALAITLLLLIFSVDQIFESAQSDQPPVIDAALVLQNVQQLTAKNRPIRCDAQSKSSCDGALFVEYPAEYWAGALPTNEQPLFELTDSQGKRMLCLTDNSDKLLCINRIDWPASAEFTLDLVYLFYFLLFLILFLFSRSLFNDIEILRNSALDEIKFGKFPSLA</sequence>
<feature type="transmembrane region" description="Helical" evidence="1">
    <location>
        <begin position="132"/>
        <end position="152"/>
    </location>
</feature>
<name>A0ABT5FGJ1_9GAMM</name>
<gene>
    <name evidence="2" type="ORF">PN838_18200</name>
</gene>
<feature type="transmembrane region" description="Helical" evidence="1">
    <location>
        <begin position="7"/>
        <end position="25"/>
    </location>
</feature>
<dbReference type="Proteomes" id="UP001528411">
    <property type="component" value="Unassembled WGS sequence"/>
</dbReference>
<evidence type="ECO:0000313" key="2">
    <source>
        <dbReference type="EMBL" id="MDC2890334.1"/>
    </source>
</evidence>
<keyword evidence="3" id="KW-1185">Reference proteome</keyword>
<keyword evidence="1" id="KW-1133">Transmembrane helix</keyword>
<dbReference type="RefSeq" id="WP_272181553.1">
    <property type="nucleotide sequence ID" value="NZ_JAQOMS010000002.1"/>
</dbReference>
<keyword evidence="1" id="KW-0812">Transmembrane</keyword>
<evidence type="ECO:0000313" key="3">
    <source>
        <dbReference type="Proteomes" id="UP001528411"/>
    </source>
</evidence>
<organism evidence="2 3">
    <name type="scientific">Psychrosphaera algicola</name>
    <dbReference type="NCBI Taxonomy" id="3023714"/>
    <lineage>
        <taxon>Bacteria</taxon>
        <taxon>Pseudomonadati</taxon>
        <taxon>Pseudomonadota</taxon>
        <taxon>Gammaproteobacteria</taxon>
        <taxon>Alteromonadales</taxon>
        <taxon>Pseudoalteromonadaceae</taxon>
        <taxon>Psychrosphaera</taxon>
    </lineage>
</organism>
<comment type="caution">
    <text evidence="2">The sequence shown here is derived from an EMBL/GenBank/DDBJ whole genome shotgun (WGS) entry which is preliminary data.</text>
</comment>
<reference evidence="2 3" key="1">
    <citation type="submission" date="2023-01" db="EMBL/GenBank/DDBJ databases">
        <title>Psychrosphaera sp. nov., isolated from marine algae.</title>
        <authorList>
            <person name="Bayburt H."/>
            <person name="Choi B.J."/>
            <person name="Kim J.M."/>
            <person name="Choi D.G."/>
            <person name="Jeon C.O."/>
        </authorList>
    </citation>
    <scope>NUCLEOTIDE SEQUENCE [LARGE SCALE GENOMIC DNA]</scope>
    <source>
        <strain evidence="2 3">G1-22</strain>
    </source>
</reference>
<keyword evidence="1" id="KW-0472">Membrane</keyword>